<name>A0A840PQY4_URETH</name>
<dbReference type="RefSeq" id="WP_096550162.1">
    <property type="nucleotide sequence ID" value="NZ_AP018335.1"/>
</dbReference>
<comment type="caution">
    <text evidence="1">The sequence shown here is derived from an EMBL/GenBank/DDBJ whole genome shotgun (WGS) entry which is preliminary data.</text>
</comment>
<gene>
    <name evidence="1" type="ORF">HNR36_000799</name>
</gene>
<reference evidence="1 2" key="1">
    <citation type="submission" date="2020-08" db="EMBL/GenBank/DDBJ databases">
        <title>Genomic Encyclopedia of Type Strains, Phase IV (KMG-IV): sequencing the most valuable type-strain genomes for metagenomic binning, comparative biology and taxonomic classification.</title>
        <authorList>
            <person name="Goeker M."/>
        </authorList>
    </citation>
    <scope>NUCLEOTIDE SEQUENCE [LARGE SCALE GENOMIC DNA]</scope>
    <source>
        <strain evidence="1 2">DSM 10633</strain>
    </source>
</reference>
<keyword evidence="2" id="KW-1185">Reference proteome</keyword>
<evidence type="ECO:0000313" key="2">
    <source>
        <dbReference type="Proteomes" id="UP000557217"/>
    </source>
</evidence>
<dbReference type="AlphaFoldDB" id="A0A840PQY4"/>
<proteinExistence type="predicted"/>
<dbReference type="EMBL" id="JACHGZ010000006">
    <property type="protein sequence ID" value="MBB5148413.1"/>
    <property type="molecule type" value="Genomic_DNA"/>
</dbReference>
<protein>
    <submittedName>
        <fullName evidence="1">Uncharacterized protein</fullName>
    </submittedName>
</protein>
<dbReference type="Proteomes" id="UP000557217">
    <property type="component" value="Unassembled WGS sequence"/>
</dbReference>
<accession>A0A840PQY4</accession>
<organism evidence="1 2">
    <name type="scientific">Ureibacillus thermosphaericus</name>
    <dbReference type="NCBI Taxonomy" id="51173"/>
    <lineage>
        <taxon>Bacteria</taxon>
        <taxon>Bacillati</taxon>
        <taxon>Bacillota</taxon>
        <taxon>Bacilli</taxon>
        <taxon>Bacillales</taxon>
        <taxon>Caryophanaceae</taxon>
        <taxon>Ureibacillus</taxon>
    </lineage>
</organism>
<sequence>MMQKNEKKLTKVKYNHDNREYIILNKCPHCNLDIHPTVENTYRFENKSFEIHILSLTCPSCRKDYFVVNNCGELNNNQERYLLTIPGHTFQDESLIQNTSKKFQNLYTQSIHAELQGNDDIAFFGYIKSLEVLVKDIAIIEHPDSEDMVLFSSLIQCLEKFHSTNIHLFSKKLLEVLKNDYLHYQKGPEFSSYTELVKDCIDYFLLYLELLQKTFSLNDKRTEKEA</sequence>
<evidence type="ECO:0000313" key="1">
    <source>
        <dbReference type="EMBL" id="MBB5148413.1"/>
    </source>
</evidence>